<organism evidence="2 3">
    <name type="scientific">Flavobacterium magnum</name>
    <dbReference type="NCBI Taxonomy" id="2162713"/>
    <lineage>
        <taxon>Bacteria</taxon>
        <taxon>Pseudomonadati</taxon>
        <taxon>Bacteroidota</taxon>
        <taxon>Flavobacteriia</taxon>
        <taxon>Flavobacteriales</taxon>
        <taxon>Flavobacteriaceae</taxon>
        <taxon>Flavobacterium</taxon>
    </lineage>
</organism>
<dbReference type="RefSeq" id="WP_108370347.1">
    <property type="nucleotide sequence ID" value="NZ_CP028811.1"/>
</dbReference>
<dbReference type="KEGG" id="fmg:HYN48_06550"/>
<evidence type="ECO:0000313" key="2">
    <source>
        <dbReference type="EMBL" id="AWA29763.1"/>
    </source>
</evidence>
<name>A0A2S0RDE3_9FLAO</name>
<evidence type="ECO:0000256" key="1">
    <source>
        <dbReference type="SAM" id="SignalP"/>
    </source>
</evidence>
<evidence type="ECO:0000313" key="3">
    <source>
        <dbReference type="Proteomes" id="UP000244193"/>
    </source>
</evidence>
<dbReference type="Pfam" id="PF14121">
    <property type="entry name" value="Porin_10"/>
    <property type="match status" value="1"/>
</dbReference>
<dbReference type="InterPro" id="IPR025631">
    <property type="entry name" value="Porin_10"/>
</dbReference>
<dbReference type="OrthoDB" id="9812454at2"/>
<dbReference type="AlphaFoldDB" id="A0A2S0RDE3"/>
<evidence type="ECO:0008006" key="4">
    <source>
        <dbReference type="Google" id="ProtNLM"/>
    </source>
</evidence>
<feature type="signal peptide" evidence="1">
    <location>
        <begin position="1"/>
        <end position="19"/>
    </location>
</feature>
<accession>A0A2S0RDE3</accession>
<reference evidence="2 3" key="1">
    <citation type="submission" date="2018-04" db="EMBL/GenBank/DDBJ databases">
        <title>Genome sequencing of Flavobacterium sp. HYN0048.</title>
        <authorList>
            <person name="Yi H."/>
            <person name="Baek C."/>
        </authorList>
    </citation>
    <scope>NUCLEOTIDE SEQUENCE [LARGE SCALE GENOMIC DNA]</scope>
    <source>
        <strain evidence="2 3">HYN0048</strain>
    </source>
</reference>
<keyword evidence="1" id="KW-0732">Signal</keyword>
<proteinExistence type="predicted"/>
<feature type="chain" id="PRO_5015739653" description="Porin" evidence="1">
    <location>
        <begin position="20"/>
        <end position="648"/>
    </location>
</feature>
<dbReference type="EMBL" id="CP028811">
    <property type="protein sequence ID" value="AWA29763.1"/>
    <property type="molecule type" value="Genomic_DNA"/>
</dbReference>
<sequence length="648" mass="75086">MTKKLFVFFIFMMCGSVFAQKTPLRTKDLQQLPAGNTVTRTPGNTQSTADNAPKATIDMYKVITADRDTTYIDTSLTIYKDYIFNYLRKDNFGLLPFANDGQTYNTLQYSLRTFSPYPEFGFRAKHFNYLEVGDMRYFSVPTPLTELYFKTVQEQGQSLDAFITLNTHERLNFSIAYKGLRSLGKYVNQLASTGNFRFTTNYITKSGRYRLNAHFTGQDLLNQENGGITDTGDFESGNDDFKDRARLEVYLQDAESFLKGNRYFVDHAFRVNANDNQNNLYLTHQFNFENKIFEFRELTLSGRFGQSYVAGNINDKTSYDRMYNKVGAIYENKTLGQIGFYVDDFNYNYHYNTIIVNSSGVVPSRLKDGINTFGAQYAYRTKSWNGKALYSNSITSQGLSNIDISLSWKPDDYNVISFQVQKMNKLPDLNYNLYQSSYIAYNWSNDFKTEKINNLIVKADTQWAAAELQLSVFKDQLFYSNDSADPEVLLVTPKQYSGTINYLSLKVSKEVKYGKLALDNTLLYQKTAQDDDVLNVPQFVTRNTLYYSDYFFKKAMFVQTGVTFSYFTKYFANDYNPVLGEFYVQQQKEIGNFPVVDFFVNARVRQTRIYLKAEHFNSAMTGNNFYSAPNYPYRDFVVRFGLVWNFFQ</sequence>
<gene>
    <name evidence="2" type="ORF">HYN48_06550</name>
</gene>
<keyword evidence="3" id="KW-1185">Reference proteome</keyword>
<protein>
    <recommendedName>
        <fullName evidence="4">Porin</fullName>
    </recommendedName>
</protein>
<dbReference type="Proteomes" id="UP000244193">
    <property type="component" value="Chromosome"/>
</dbReference>